<dbReference type="STRING" id="554065.E1ZMX3"/>
<dbReference type="InParanoid" id="E1ZMX3"/>
<name>E1ZMX3_CHLVA</name>
<dbReference type="PANTHER" id="PTHR36846:SF1">
    <property type="entry name" value="PROTEIN VIAA"/>
    <property type="match status" value="1"/>
</dbReference>
<feature type="region of interest" description="Disordered" evidence="1">
    <location>
        <begin position="686"/>
        <end position="715"/>
    </location>
</feature>
<feature type="compositionally biased region" description="Basic and acidic residues" evidence="1">
    <location>
        <begin position="686"/>
        <end position="703"/>
    </location>
</feature>
<feature type="region of interest" description="Disordered" evidence="1">
    <location>
        <begin position="244"/>
        <end position="271"/>
    </location>
</feature>
<keyword evidence="4" id="KW-1185">Reference proteome</keyword>
<reference evidence="3 4" key="1">
    <citation type="journal article" date="2010" name="Plant Cell">
        <title>The Chlorella variabilis NC64A genome reveals adaptation to photosymbiosis, coevolution with viruses, and cryptic sex.</title>
        <authorList>
            <person name="Blanc G."/>
            <person name="Duncan G."/>
            <person name="Agarkova I."/>
            <person name="Borodovsky M."/>
            <person name="Gurnon J."/>
            <person name="Kuo A."/>
            <person name="Lindquist E."/>
            <person name="Lucas S."/>
            <person name="Pangilinan J."/>
            <person name="Polle J."/>
            <person name="Salamov A."/>
            <person name="Terry A."/>
            <person name="Yamada T."/>
            <person name="Dunigan D.D."/>
            <person name="Grigoriev I.V."/>
            <person name="Claverie J.M."/>
            <person name="Van Etten J.L."/>
        </authorList>
    </citation>
    <scope>NUCLEOTIDE SEQUENCE [LARGE SCALE GENOMIC DNA]</scope>
    <source>
        <strain evidence="3 4">NC64A</strain>
    </source>
</reference>
<feature type="region of interest" description="Disordered" evidence="1">
    <location>
        <begin position="1"/>
        <end position="25"/>
    </location>
</feature>
<dbReference type="Proteomes" id="UP000008141">
    <property type="component" value="Unassembled WGS sequence"/>
</dbReference>
<dbReference type="Gene3D" id="3.40.50.410">
    <property type="entry name" value="von Willebrand factor, type A domain"/>
    <property type="match status" value="1"/>
</dbReference>
<dbReference type="OMA" id="KWANSDI"/>
<dbReference type="OrthoDB" id="509831at2759"/>
<feature type="compositionally biased region" description="Polar residues" evidence="1">
    <location>
        <begin position="245"/>
        <end position="261"/>
    </location>
</feature>
<dbReference type="eggNOG" id="ENOG502S1VR">
    <property type="taxonomic scope" value="Eukaryota"/>
</dbReference>
<dbReference type="GeneID" id="17352219"/>
<evidence type="ECO:0000259" key="2">
    <source>
        <dbReference type="SMART" id="SM00327"/>
    </source>
</evidence>
<evidence type="ECO:0000313" key="3">
    <source>
        <dbReference type="EMBL" id="EFN52765.1"/>
    </source>
</evidence>
<sequence>MQAALQHPAVRAAPQSPAPRPPLGALAAPHLRRQQAQAAPQQGRCRRQVQVAAAAAAPTTAPGRHAASAADGGHTALLHSLGEVGDVAPMHLPWLLRLAHIKSKITGGDSNLALQESARGLLMWKAALERGLVLDDFTIQQLIDEKDSFVARQTVEALRWPEEPLRFVLVRSFSTLGVARFAQKYPAVLDALLRSVLELICKYQKTVIGEVDMVEREVDGSGQVYMTAAELMAEEVKRRGEIARSANQAGGMQPAATASQSTDEEEEDVAEERASWSFERQTAEMLVAGVVAQWQKPIDTLSKAGRAFDGLESLLGGARGGAFDLGGNIWNRKYEGNRQAADFKVAVLQGWAEMDKMREKLEDLKELRDLVRSLGRGGGWGPLRRAPVQHLEMSGRPGLLRTTLEAQETRGLTRSDDISRLLPSEAALLARGRVVRQAKLLFYARLAEKGLSTYERDGWSEFPTQIHSERREIRPTADRGPILLCVDTSGSMRGAREVVAKALALECMRAAKAQERNCYVFAFAGPQEVRELELNMDLKSVNNLLEFLEKVFNGGSDFNAPVQRCLGRLHDAKWANSDILLVSDGELRQPGPEIMRKLAGAKDKLSLRVHGLIVGSPDKKRADPAVLRGLCSHTLPNGKNEVLVHEFESWAGVQADRSMQFDWDDAMGNAARREAGLRLEKMRQAEIKRRRQEQRGEKKDVKALRMPSKDASSFD</sequence>
<dbReference type="SMART" id="SM00327">
    <property type="entry name" value="VWA"/>
    <property type="match status" value="1"/>
</dbReference>
<dbReference type="PANTHER" id="PTHR36846">
    <property type="entry name" value="PROTEIN VIAA"/>
    <property type="match status" value="1"/>
</dbReference>
<dbReference type="KEGG" id="cvr:CHLNCDRAFT_138376"/>
<dbReference type="SUPFAM" id="SSF53300">
    <property type="entry name" value="vWA-like"/>
    <property type="match status" value="1"/>
</dbReference>
<dbReference type="InterPro" id="IPR036465">
    <property type="entry name" value="vWFA_dom_sf"/>
</dbReference>
<dbReference type="EMBL" id="GL433854">
    <property type="protein sequence ID" value="EFN52765.1"/>
    <property type="molecule type" value="Genomic_DNA"/>
</dbReference>
<organism evidence="4">
    <name type="scientific">Chlorella variabilis</name>
    <name type="common">Green alga</name>
    <dbReference type="NCBI Taxonomy" id="554065"/>
    <lineage>
        <taxon>Eukaryota</taxon>
        <taxon>Viridiplantae</taxon>
        <taxon>Chlorophyta</taxon>
        <taxon>core chlorophytes</taxon>
        <taxon>Trebouxiophyceae</taxon>
        <taxon>Chlorellales</taxon>
        <taxon>Chlorellaceae</taxon>
        <taxon>Chlorella clade</taxon>
        <taxon>Chlorella</taxon>
    </lineage>
</organism>
<dbReference type="RefSeq" id="XP_005844867.1">
    <property type="nucleotide sequence ID" value="XM_005844805.1"/>
</dbReference>
<dbReference type="GO" id="GO:0005829">
    <property type="term" value="C:cytosol"/>
    <property type="evidence" value="ECO:0007669"/>
    <property type="project" value="TreeGrafter"/>
</dbReference>
<feature type="domain" description="VWFA" evidence="2">
    <location>
        <begin position="479"/>
        <end position="652"/>
    </location>
</feature>
<gene>
    <name evidence="3" type="ORF">CHLNCDRAFT_138376</name>
</gene>
<dbReference type="AlphaFoldDB" id="E1ZMX3"/>
<protein>
    <recommendedName>
        <fullName evidence="2">VWFA domain-containing protein</fullName>
    </recommendedName>
</protein>
<proteinExistence type="predicted"/>
<accession>E1ZMX3</accession>
<dbReference type="Pfam" id="PF13519">
    <property type="entry name" value="VWA_2"/>
    <property type="match status" value="1"/>
</dbReference>
<evidence type="ECO:0000313" key="4">
    <source>
        <dbReference type="Proteomes" id="UP000008141"/>
    </source>
</evidence>
<dbReference type="InterPro" id="IPR002035">
    <property type="entry name" value="VWF_A"/>
</dbReference>
<evidence type="ECO:0000256" key="1">
    <source>
        <dbReference type="SAM" id="MobiDB-lite"/>
    </source>
</evidence>